<accession>A0A5B0N3H2</accession>
<reference evidence="2 3" key="1">
    <citation type="submission" date="2019-05" db="EMBL/GenBank/DDBJ databases">
        <title>Emergence of the Ug99 lineage of the wheat stem rust pathogen through somatic hybridization.</title>
        <authorList>
            <person name="Li F."/>
            <person name="Upadhyaya N.M."/>
            <person name="Sperschneider J."/>
            <person name="Matny O."/>
            <person name="Nguyen-Phuc H."/>
            <person name="Mago R."/>
            <person name="Raley C."/>
            <person name="Miller M.E."/>
            <person name="Silverstein K.A.T."/>
            <person name="Henningsen E."/>
            <person name="Hirsch C.D."/>
            <person name="Visser B."/>
            <person name="Pretorius Z.A."/>
            <person name="Steffenson B.J."/>
            <person name="Schwessinger B."/>
            <person name="Dodds P.N."/>
            <person name="Figueroa M."/>
        </authorList>
    </citation>
    <scope>NUCLEOTIDE SEQUENCE [LARGE SCALE GENOMIC DNA]</scope>
    <source>
        <strain evidence="2 3">Ug99</strain>
    </source>
</reference>
<proteinExistence type="predicted"/>
<name>A0A5B0N3H2_PUCGR</name>
<gene>
    <name evidence="2" type="ORF">PGTUg99_031337</name>
</gene>
<comment type="caution">
    <text evidence="2">The sequence shown here is derived from an EMBL/GenBank/DDBJ whole genome shotgun (WGS) entry which is preliminary data.</text>
</comment>
<sequence>MTSTETFLEYSTRARTLQSLFNFDAEKTSKLGDLQLAQFVVYGLADALQDRIYERQLLEVAPFIYGPFEKQANASFLALQRPTELPPLAKSTPNPPPTLGRDKFIWRVHVYLDSQGLCHFCKKHCGNAAGAFPGPIDRSHINIPVAFQTPTKPPGYVAPRAWSKPTAGPGRSSQPPAGRPPVCAASVAGIAEMAPLEAQVAGLTLNAAIREDARLDHEFDDKGCFPTLGTAAVAALEDLDTQLLQNEIDRATKASSSWTGNLADDIAGY</sequence>
<feature type="region of interest" description="Disordered" evidence="1">
    <location>
        <begin position="161"/>
        <end position="180"/>
    </location>
</feature>
<evidence type="ECO:0000313" key="2">
    <source>
        <dbReference type="EMBL" id="KAA1083382.1"/>
    </source>
</evidence>
<dbReference type="EMBL" id="VDEP01000438">
    <property type="protein sequence ID" value="KAA1083382.1"/>
    <property type="molecule type" value="Genomic_DNA"/>
</dbReference>
<protein>
    <submittedName>
        <fullName evidence="2">Uncharacterized protein</fullName>
    </submittedName>
</protein>
<dbReference type="Proteomes" id="UP000325313">
    <property type="component" value="Unassembled WGS sequence"/>
</dbReference>
<organism evidence="2 3">
    <name type="scientific">Puccinia graminis f. sp. tritici</name>
    <dbReference type="NCBI Taxonomy" id="56615"/>
    <lineage>
        <taxon>Eukaryota</taxon>
        <taxon>Fungi</taxon>
        <taxon>Dikarya</taxon>
        <taxon>Basidiomycota</taxon>
        <taxon>Pucciniomycotina</taxon>
        <taxon>Pucciniomycetes</taxon>
        <taxon>Pucciniales</taxon>
        <taxon>Pucciniaceae</taxon>
        <taxon>Puccinia</taxon>
    </lineage>
</organism>
<evidence type="ECO:0000256" key="1">
    <source>
        <dbReference type="SAM" id="MobiDB-lite"/>
    </source>
</evidence>
<dbReference type="AlphaFoldDB" id="A0A5B0N3H2"/>
<evidence type="ECO:0000313" key="3">
    <source>
        <dbReference type="Proteomes" id="UP000325313"/>
    </source>
</evidence>